<proteinExistence type="predicted"/>
<organism evidence="1 2">
    <name type="scientific">Paramuricea clavata</name>
    <name type="common">Red gorgonian</name>
    <name type="synonym">Violescent sea-whip</name>
    <dbReference type="NCBI Taxonomy" id="317549"/>
    <lineage>
        <taxon>Eukaryota</taxon>
        <taxon>Metazoa</taxon>
        <taxon>Cnidaria</taxon>
        <taxon>Anthozoa</taxon>
        <taxon>Octocorallia</taxon>
        <taxon>Malacalcyonacea</taxon>
        <taxon>Plexauridae</taxon>
        <taxon>Paramuricea</taxon>
    </lineage>
</organism>
<protein>
    <submittedName>
        <fullName evidence="1">Uncharacterized protein</fullName>
    </submittedName>
</protein>
<evidence type="ECO:0000313" key="1">
    <source>
        <dbReference type="EMBL" id="CAB4043952.1"/>
    </source>
</evidence>
<keyword evidence="2" id="KW-1185">Reference proteome</keyword>
<accession>A0A7D9KCU0</accession>
<feature type="non-terminal residue" evidence="1">
    <location>
        <position position="74"/>
    </location>
</feature>
<dbReference type="AlphaFoldDB" id="A0A7D9KCU0"/>
<sequence>MTRPIVMPDVYTGEDWIDWITNFELCARINEWDNKSKSAFLAVKLKKQAQRVYRDLSSVVKENYDELKAGSWQP</sequence>
<comment type="caution">
    <text evidence="1">The sequence shown here is derived from an EMBL/GenBank/DDBJ whole genome shotgun (WGS) entry which is preliminary data.</text>
</comment>
<evidence type="ECO:0000313" key="2">
    <source>
        <dbReference type="Proteomes" id="UP001152795"/>
    </source>
</evidence>
<reference evidence="1" key="1">
    <citation type="submission" date="2020-04" db="EMBL/GenBank/DDBJ databases">
        <authorList>
            <person name="Alioto T."/>
            <person name="Alioto T."/>
            <person name="Gomez Garrido J."/>
        </authorList>
    </citation>
    <scope>NUCLEOTIDE SEQUENCE</scope>
    <source>
        <strain evidence="1">A484AB</strain>
    </source>
</reference>
<dbReference type="OrthoDB" id="5957375at2759"/>
<gene>
    <name evidence="1" type="ORF">PACLA_8A022458</name>
</gene>
<name>A0A7D9KCU0_PARCT</name>
<dbReference type="EMBL" id="CACRXK020033628">
    <property type="protein sequence ID" value="CAB4043952.1"/>
    <property type="molecule type" value="Genomic_DNA"/>
</dbReference>
<dbReference type="Proteomes" id="UP001152795">
    <property type="component" value="Unassembled WGS sequence"/>
</dbReference>